<protein>
    <submittedName>
        <fullName evidence="2">Uncharacterized protein</fullName>
    </submittedName>
</protein>
<reference evidence="2 3" key="1">
    <citation type="submission" date="2019-10" db="EMBL/GenBank/DDBJ databases">
        <authorList>
            <person name="Garlena R.A."/>
            <person name="Russell D.A."/>
            <person name="Pope W.H."/>
            <person name="Jacobs-Sera D."/>
            <person name="Hatfull G.F."/>
        </authorList>
    </citation>
    <scope>NUCLEOTIDE SEQUENCE [LARGE SCALE GENOMIC DNA]</scope>
</reference>
<organism evidence="2 3">
    <name type="scientific">Arthrobacter phage Mufasa8</name>
    <dbReference type="NCBI Taxonomy" id="2656526"/>
    <lineage>
        <taxon>Viruses</taxon>
        <taxon>Duplodnaviria</taxon>
        <taxon>Heunggongvirae</taxon>
        <taxon>Uroviricota</taxon>
        <taxon>Caudoviricetes</taxon>
        <taxon>Mufasoctovirus</taxon>
        <taxon>Mufasoctovirus mufasa8</taxon>
    </lineage>
</organism>
<keyword evidence="3" id="KW-1185">Reference proteome</keyword>
<dbReference type="GeneID" id="55814468"/>
<dbReference type="RefSeq" id="YP_009885094.1">
    <property type="nucleotide sequence ID" value="NC_049478.1"/>
</dbReference>
<evidence type="ECO:0000256" key="1">
    <source>
        <dbReference type="SAM" id="MobiDB-lite"/>
    </source>
</evidence>
<gene>
    <name evidence="2" type="primary">14</name>
    <name evidence="2" type="ORF">SEA_MUFASA8_14</name>
</gene>
<proteinExistence type="predicted"/>
<dbReference type="EMBL" id="MN586027">
    <property type="protein sequence ID" value="QGJ93464.1"/>
    <property type="molecule type" value="Genomic_DNA"/>
</dbReference>
<feature type="compositionally biased region" description="Pro residues" evidence="1">
    <location>
        <begin position="38"/>
        <end position="48"/>
    </location>
</feature>
<accession>A0A649VMQ3</accession>
<dbReference type="Proteomes" id="UP000427282">
    <property type="component" value="Segment"/>
</dbReference>
<evidence type="ECO:0000313" key="2">
    <source>
        <dbReference type="EMBL" id="QGJ93464.1"/>
    </source>
</evidence>
<feature type="region of interest" description="Disordered" evidence="1">
    <location>
        <begin position="22"/>
        <end position="48"/>
    </location>
</feature>
<evidence type="ECO:0000313" key="3">
    <source>
        <dbReference type="Proteomes" id="UP000427282"/>
    </source>
</evidence>
<dbReference type="KEGG" id="vg:55814468"/>
<name>A0A649VMQ3_9CAUD</name>
<sequence>MTHEQYMDTPIAEVEWLLRIDAIHNEPPPAKSPASSGAPPPPGPPRIN</sequence>